<dbReference type="EMBL" id="CP033133">
    <property type="protein sequence ID" value="AYO56151.1"/>
    <property type="molecule type" value="Genomic_DNA"/>
</dbReference>
<keyword evidence="1 4" id="KW-0732">Signal</keyword>
<reference evidence="7 9" key="2">
    <citation type="submission" date="2019-02" db="EMBL/GenBank/DDBJ databases">
        <title>The Batch Genome Submission of Acinetobacter spp. strains.</title>
        <authorList>
            <person name="Qin J."/>
            <person name="Hu Y."/>
            <person name="Ye H."/>
            <person name="Wei L."/>
            <person name="Feng Y."/>
            <person name="Zong Z."/>
        </authorList>
    </citation>
    <scope>NUCLEOTIDE SEQUENCE [LARGE SCALE GENOMIC DNA]</scope>
    <source>
        <strain evidence="7 9">WCHAW060049</strain>
    </source>
</reference>
<dbReference type="Gene3D" id="3.30.1330.60">
    <property type="entry name" value="OmpA-like domain"/>
    <property type="match status" value="1"/>
</dbReference>
<dbReference type="PROSITE" id="PS51123">
    <property type="entry name" value="OMPA_2"/>
    <property type="match status" value="1"/>
</dbReference>
<feature type="signal peptide" evidence="4">
    <location>
        <begin position="1"/>
        <end position="25"/>
    </location>
</feature>
<evidence type="ECO:0000313" key="8">
    <source>
        <dbReference type="Proteomes" id="UP000279962"/>
    </source>
</evidence>
<dbReference type="Gene3D" id="3.30.1450.10">
    <property type="match status" value="1"/>
</dbReference>
<evidence type="ECO:0000256" key="1">
    <source>
        <dbReference type="ARBA" id="ARBA00022729"/>
    </source>
</evidence>
<dbReference type="AlphaFoldDB" id="A0A385BZ83"/>
<evidence type="ECO:0000256" key="2">
    <source>
        <dbReference type="ARBA" id="ARBA00023136"/>
    </source>
</evidence>
<dbReference type="PANTHER" id="PTHR30329">
    <property type="entry name" value="STATOR ELEMENT OF FLAGELLAR MOTOR COMPLEX"/>
    <property type="match status" value="1"/>
</dbReference>
<accession>A0A385BZ83</accession>
<evidence type="ECO:0000313" key="7">
    <source>
        <dbReference type="EMBL" id="RZG48492.1"/>
    </source>
</evidence>
<dbReference type="KEGG" id="awu:BEN71_00850"/>
<keyword evidence="9" id="KW-1185">Reference proteome</keyword>
<dbReference type="InterPro" id="IPR006665">
    <property type="entry name" value="OmpA-like"/>
</dbReference>
<dbReference type="EMBL" id="SGSQ01000004">
    <property type="protein sequence ID" value="RZG48492.1"/>
    <property type="molecule type" value="Genomic_DNA"/>
</dbReference>
<dbReference type="GO" id="GO:0019867">
    <property type="term" value="C:outer membrane"/>
    <property type="evidence" value="ECO:0007669"/>
    <property type="project" value="InterPro"/>
</dbReference>
<dbReference type="OrthoDB" id="1149075at2"/>
<dbReference type="InterPro" id="IPR050330">
    <property type="entry name" value="Bact_OuterMem_StrucFunc"/>
</dbReference>
<evidence type="ECO:0000256" key="4">
    <source>
        <dbReference type="SAM" id="SignalP"/>
    </source>
</evidence>
<evidence type="ECO:0000313" key="6">
    <source>
        <dbReference type="EMBL" id="AYO56151.1"/>
    </source>
</evidence>
<dbReference type="Pfam" id="PF00691">
    <property type="entry name" value="OmpA"/>
    <property type="match status" value="1"/>
</dbReference>
<organism evidence="7 9">
    <name type="scientific">Acinetobacter wuhouensis</name>
    <dbReference type="NCBI Taxonomy" id="1879050"/>
    <lineage>
        <taxon>Bacteria</taxon>
        <taxon>Pseudomonadati</taxon>
        <taxon>Pseudomonadota</taxon>
        <taxon>Gammaproteobacteria</taxon>
        <taxon>Moraxellales</taxon>
        <taxon>Moraxellaceae</taxon>
        <taxon>Acinetobacter</taxon>
    </lineage>
</organism>
<reference evidence="6 8" key="1">
    <citation type="submission" date="2018-10" db="EMBL/GenBank/DDBJ databases">
        <title>The complete genome of Acinetobacter wuhouensis strain WCHAW010062.</title>
        <authorList>
            <person name="Hu Y."/>
            <person name="Long H."/>
            <person name="Feng Y."/>
            <person name="Zong Z."/>
        </authorList>
    </citation>
    <scope>NUCLEOTIDE SEQUENCE [LARGE SCALE GENOMIC DNA]</scope>
    <source>
        <strain evidence="6 8">WCHAW010062</strain>
    </source>
</reference>
<evidence type="ECO:0000256" key="3">
    <source>
        <dbReference type="PROSITE-ProRule" id="PRU00473"/>
    </source>
</evidence>
<sequence length="270" mass="30265">MKALNKIILLGAFSGLVMSMSLSHATEIETTTAQEQEIHFPEVKDSYLKQIKRYEYDDVARLDVGLNKDQFRHLLGNPQFNEGLFINKTWNYVLDIRQPNSQDYLRCQLRVDFDKFSNRKATAQNLYWKGEACEGLMAFGANNQASKDTQITDRSASVFFAFDSYNANAIEQGTGIITEIAQRIQQSPSTGSIVVSGFADPLGKFAHNQQLSSLRANTVAKLLVGTGINPNRIQIVANSQTDLYRQCTGTRATVQTVDCLAPNRRVNVQW</sequence>
<dbReference type="PANTHER" id="PTHR30329:SF21">
    <property type="entry name" value="LIPOPROTEIN YIAD-RELATED"/>
    <property type="match status" value="1"/>
</dbReference>
<dbReference type="CDD" id="cd07185">
    <property type="entry name" value="OmpA_C-like"/>
    <property type="match status" value="1"/>
</dbReference>
<evidence type="ECO:0000313" key="9">
    <source>
        <dbReference type="Proteomes" id="UP000293863"/>
    </source>
</evidence>
<dbReference type="InterPro" id="IPR007450">
    <property type="entry name" value="BamE_dom"/>
</dbReference>
<dbReference type="STRING" id="1879050.GCA_001696605_00639"/>
<keyword evidence="2 3" id="KW-0472">Membrane</keyword>
<evidence type="ECO:0000259" key="5">
    <source>
        <dbReference type="PROSITE" id="PS51123"/>
    </source>
</evidence>
<dbReference type="SUPFAM" id="SSF103088">
    <property type="entry name" value="OmpA-like"/>
    <property type="match status" value="1"/>
</dbReference>
<dbReference type="RefSeq" id="WP_068973342.1">
    <property type="nucleotide sequence ID" value="NZ_CP031716.1"/>
</dbReference>
<feature type="domain" description="OmpA-like" evidence="5">
    <location>
        <begin position="147"/>
        <end position="270"/>
    </location>
</feature>
<proteinExistence type="predicted"/>
<gene>
    <name evidence="7" type="primary">bamE</name>
    <name evidence="6" type="ORF">CDG68_22030</name>
    <name evidence="7" type="ORF">EXU28_04000</name>
</gene>
<dbReference type="Proteomes" id="UP000279962">
    <property type="component" value="Chromosome"/>
</dbReference>
<dbReference type="Pfam" id="PF04355">
    <property type="entry name" value="BamE"/>
    <property type="match status" value="1"/>
</dbReference>
<name>A0A385BZ83_9GAMM</name>
<dbReference type="Proteomes" id="UP000293863">
    <property type="component" value="Unassembled WGS sequence"/>
</dbReference>
<feature type="chain" id="PRO_5044587869" evidence="4">
    <location>
        <begin position="26"/>
        <end position="270"/>
    </location>
</feature>
<protein>
    <submittedName>
        <fullName evidence="7">Outer membrane protein assembly factor BamE</fullName>
    </submittedName>
</protein>
<dbReference type="InterPro" id="IPR036737">
    <property type="entry name" value="OmpA-like_sf"/>
</dbReference>
<dbReference type="NCBIfam" id="NF047726">
    <property type="entry name" value="AutTranAdhPGAsTpgA"/>
    <property type="match status" value="1"/>
</dbReference>
<dbReference type="InterPro" id="IPR037873">
    <property type="entry name" value="BamE-like"/>
</dbReference>